<evidence type="ECO:0000313" key="1">
    <source>
        <dbReference type="EMBL" id="KAK1886732.1"/>
    </source>
</evidence>
<organism evidence="1 2">
    <name type="scientific">Dissostichus eleginoides</name>
    <name type="common">Patagonian toothfish</name>
    <name type="synonym">Dissostichus amissus</name>
    <dbReference type="NCBI Taxonomy" id="100907"/>
    <lineage>
        <taxon>Eukaryota</taxon>
        <taxon>Metazoa</taxon>
        <taxon>Chordata</taxon>
        <taxon>Craniata</taxon>
        <taxon>Vertebrata</taxon>
        <taxon>Euteleostomi</taxon>
        <taxon>Actinopterygii</taxon>
        <taxon>Neopterygii</taxon>
        <taxon>Teleostei</taxon>
        <taxon>Neoteleostei</taxon>
        <taxon>Acanthomorphata</taxon>
        <taxon>Eupercaria</taxon>
        <taxon>Perciformes</taxon>
        <taxon>Notothenioidei</taxon>
        <taxon>Nototheniidae</taxon>
        <taxon>Dissostichus</taxon>
    </lineage>
</organism>
<dbReference type="AlphaFoldDB" id="A0AAD9F2U5"/>
<evidence type="ECO:0000313" key="2">
    <source>
        <dbReference type="Proteomes" id="UP001228049"/>
    </source>
</evidence>
<name>A0AAD9F2U5_DISEL</name>
<reference evidence="1" key="1">
    <citation type="submission" date="2023-04" db="EMBL/GenBank/DDBJ databases">
        <title>Chromosome-level genome of Chaenocephalus aceratus.</title>
        <authorList>
            <person name="Park H."/>
        </authorList>
    </citation>
    <scope>NUCLEOTIDE SEQUENCE</scope>
    <source>
        <strain evidence="1">DE</strain>
        <tissue evidence="1">Muscle</tissue>
    </source>
</reference>
<dbReference type="EMBL" id="JASDAP010000020">
    <property type="protein sequence ID" value="KAK1886732.1"/>
    <property type="molecule type" value="Genomic_DNA"/>
</dbReference>
<comment type="caution">
    <text evidence="1">The sequence shown here is derived from an EMBL/GenBank/DDBJ whole genome shotgun (WGS) entry which is preliminary data.</text>
</comment>
<protein>
    <submittedName>
        <fullName evidence="1">Filamentous hemagglutinin transporter protein FhaC</fullName>
    </submittedName>
</protein>
<keyword evidence="2" id="KW-1185">Reference proteome</keyword>
<feature type="non-terminal residue" evidence="1">
    <location>
        <position position="1"/>
    </location>
</feature>
<dbReference type="Proteomes" id="UP001228049">
    <property type="component" value="Unassembled WGS sequence"/>
</dbReference>
<gene>
    <name evidence="1" type="ORF">KUDE01_030447</name>
</gene>
<sequence length="192" mass="20399">EARSSSDSCSRVMEAGQWSTLCTSTVVEKWSVCPQCVSVQAALLWLHSDSRPEASLHHLAQRTSTSAVVGALGGGGGSERDVSARAAWLCQLLLSVALSRTALFRGAACGEQLLSPNKTLIQRADSRAQTEEEVRDRKLECVNPPVFGGRGFCGLDGSVSAALAWIQLTVTETVQEAKGVFNACEKGLLTYA</sequence>
<accession>A0AAD9F2U5</accession>
<proteinExistence type="predicted"/>